<dbReference type="InterPro" id="IPR036513">
    <property type="entry name" value="STAS_dom_sf"/>
</dbReference>
<dbReference type="PROSITE" id="PS50801">
    <property type="entry name" value="STAS"/>
    <property type="match status" value="1"/>
</dbReference>
<sequence>MWHWLTEWLLPSPRKSSIEWRGNVIILSIGKDYDIEKLSEIMTLYYSEAIKKATNIIVDIGELTSINVMGSEILMLKEKLANQSPYNLVFCGLKPEIMTIFEIIDPKEAFGELVNFNSIDEALDFLKISNDLNHYR</sequence>
<dbReference type="EMBL" id="CP094534">
    <property type="protein sequence ID" value="UOE31811.1"/>
    <property type="molecule type" value="Genomic_DNA"/>
</dbReference>
<name>A0ABY4B198_9BACT</name>
<reference evidence="2 3" key="1">
    <citation type="submission" date="2022-03" db="EMBL/GenBank/DDBJ databases">
        <title>Hymenobactersp. isolated from the air.</title>
        <authorList>
            <person name="Won M."/>
            <person name="Kwon S.-W."/>
        </authorList>
    </citation>
    <scope>NUCLEOTIDE SEQUENCE [LARGE SCALE GENOMIC DNA]</scope>
    <source>
        <strain evidence="2 3">KACC 22596</strain>
    </source>
</reference>
<organism evidence="2 3">
    <name type="scientific">Hymenobacter monticola</name>
    <dbReference type="NCBI Taxonomy" id="1705399"/>
    <lineage>
        <taxon>Bacteria</taxon>
        <taxon>Pseudomonadati</taxon>
        <taxon>Bacteroidota</taxon>
        <taxon>Cytophagia</taxon>
        <taxon>Cytophagales</taxon>
        <taxon>Hymenobacteraceae</taxon>
        <taxon>Hymenobacter</taxon>
    </lineage>
</organism>
<evidence type="ECO:0000313" key="3">
    <source>
        <dbReference type="Proteomes" id="UP000831390"/>
    </source>
</evidence>
<feature type="domain" description="STAS" evidence="1">
    <location>
        <begin position="14"/>
        <end position="126"/>
    </location>
</feature>
<dbReference type="Proteomes" id="UP000831390">
    <property type="component" value="Chromosome"/>
</dbReference>
<gene>
    <name evidence="2" type="ORF">MTP16_11760</name>
</gene>
<protein>
    <recommendedName>
        <fullName evidence="1">STAS domain-containing protein</fullName>
    </recommendedName>
</protein>
<dbReference type="Gene3D" id="3.30.750.24">
    <property type="entry name" value="STAS domain"/>
    <property type="match status" value="1"/>
</dbReference>
<proteinExistence type="predicted"/>
<evidence type="ECO:0000313" key="2">
    <source>
        <dbReference type="EMBL" id="UOE31811.1"/>
    </source>
</evidence>
<dbReference type="SUPFAM" id="SSF52091">
    <property type="entry name" value="SpoIIaa-like"/>
    <property type="match status" value="1"/>
</dbReference>
<keyword evidence="3" id="KW-1185">Reference proteome</keyword>
<evidence type="ECO:0000259" key="1">
    <source>
        <dbReference type="PROSITE" id="PS50801"/>
    </source>
</evidence>
<accession>A0ABY4B198</accession>
<dbReference type="InterPro" id="IPR002645">
    <property type="entry name" value="STAS_dom"/>
</dbReference>
<dbReference type="RefSeq" id="WP_243508662.1">
    <property type="nucleotide sequence ID" value="NZ_CP094534.1"/>
</dbReference>